<keyword evidence="1" id="KW-0472">Membrane</keyword>
<keyword evidence="1" id="KW-0812">Transmembrane</keyword>
<feature type="transmembrane region" description="Helical" evidence="1">
    <location>
        <begin position="29"/>
        <end position="53"/>
    </location>
</feature>
<evidence type="ECO:0000256" key="1">
    <source>
        <dbReference type="SAM" id="Phobius"/>
    </source>
</evidence>
<reference evidence="2 3" key="1">
    <citation type="submission" date="2018-06" db="EMBL/GenBank/DDBJ databases">
        <authorList>
            <consortium name="Pathogen Informatics"/>
            <person name="Doyle S."/>
        </authorList>
    </citation>
    <scope>NUCLEOTIDE SEQUENCE [LARGE SCALE GENOMIC DNA]</scope>
    <source>
        <strain evidence="2 3">NCTC5908</strain>
    </source>
</reference>
<name>A0A336N4R3_AGGAP</name>
<keyword evidence="1" id="KW-1133">Transmembrane helix</keyword>
<evidence type="ECO:0000313" key="2">
    <source>
        <dbReference type="EMBL" id="SSY93989.1"/>
    </source>
</evidence>
<gene>
    <name evidence="2" type="ORF">NCTC5908_00647</name>
</gene>
<sequence>MMGLPICLFAVCSFGAVISFMHDKTDIAILFLIVAVCLIGIMFTVISVSFDVVTDCQDYGKFKIGVNFYRCELIQGQ</sequence>
<dbReference type="AlphaFoldDB" id="A0A336N4R3"/>
<dbReference type="EMBL" id="UFSP01000001">
    <property type="protein sequence ID" value="SSY93989.1"/>
    <property type="molecule type" value="Genomic_DNA"/>
</dbReference>
<dbReference type="RefSeq" id="WP_032995462.1">
    <property type="nucleotide sequence ID" value="NZ_MAQF01000009.1"/>
</dbReference>
<protein>
    <submittedName>
        <fullName evidence="2">Uncharacterized protein</fullName>
    </submittedName>
</protein>
<proteinExistence type="predicted"/>
<dbReference type="Proteomes" id="UP000253728">
    <property type="component" value="Unassembled WGS sequence"/>
</dbReference>
<evidence type="ECO:0000313" key="3">
    <source>
        <dbReference type="Proteomes" id="UP000253728"/>
    </source>
</evidence>
<organism evidence="2 3">
    <name type="scientific">Aggregatibacter aphrophilus</name>
    <name type="common">Haemophilus aphrophilus</name>
    <dbReference type="NCBI Taxonomy" id="732"/>
    <lineage>
        <taxon>Bacteria</taxon>
        <taxon>Pseudomonadati</taxon>
        <taxon>Pseudomonadota</taxon>
        <taxon>Gammaproteobacteria</taxon>
        <taxon>Pasteurellales</taxon>
        <taxon>Pasteurellaceae</taxon>
        <taxon>Aggregatibacter</taxon>
    </lineage>
</organism>
<accession>A0A336N4R3</accession>